<accession>A0ACC4BXA1</accession>
<sequence>MMKSKAKSSAIRSDQGDFLLQSKRRHSLCAARVSSRSCSPVQSPSPSHTSHRSKVTFAEFVNLSSESRVLSPRREKSMASLNSSTSSSQCPSNGGHSTDSAGSEHNSDWQRKRRGKAIVNIFSKQAASSSVPGQSRPPLSCPTERLPSPPATITPRPGYGSAPLTGSAPGISPFLVHFPDFSSAAACPIQGADVHEPVDKWKHCLVGYVAGKFPGKRPHATSASAGPSAETDAVEKQSPYCAGPSCNFREDPMSSEAAAMDSQPSSSQPPDCKRSKADMSALVAPGQKPNTYKIPRRQYLTQSKAVASSCGGSTFASF</sequence>
<name>A0ACC4BXA1_POPAL</name>
<reference evidence="1 2" key="1">
    <citation type="journal article" date="2024" name="Plant Biotechnol. J.">
        <title>Genome and CRISPR/Cas9 system of a widespread forest tree (Populus alba) in the world.</title>
        <authorList>
            <person name="Liu Y.J."/>
            <person name="Jiang P.F."/>
            <person name="Han X.M."/>
            <person name="Li X.Y."/>
            <person name="Wang H.M."/>
            <person name="Wang Y.J."/>
            <person name="Wang X.X."/>
            <person name="Zeng Q.Y."/>
        </authorList>
    </citation>
    <scope>NUCLEOTIDE SEQUENCE [LARGE SCALE GENOMIC DNA]</scope>
    <source>
        <strain evidence="2">cv. PAL-ZL1</strain>
    </source>
</reference>
<organism evidence="1 2">
    <name type="scientific">Populus alba</name>
    <name type="common">White poplar</name>
    <dbReference type="NCBI Taxonomy" id="43335"/>
    <lineage>
        <taxon>Eukaryota</taxon>
        <taxon>Viridiplantae</taxon>
        <taxon>Streptophyta</taxon>
        <taxon>Embryophyta</taxon>
        <taxon>Tracheophyta</taxon>
        <taxon>Spermatophyta</taxon>
        <taxon>Magnoliopsida</taxon>
        <taxon>eudicotyledons</taxon>
        <taxon>Gunneridae</taxon>
        <taxon>Pentapetalae</taxon>
        <taxon>rosids</taxon>
        <taxon>fabids</taxon>
        <taxon>Malpighiales</taxon>
        <taxon>Salicaceae</taxon>
        <taxon>Saliceae</taxon>
        <taxon>Populus</taxon>
    </lineage>
</organism>
<dbReference type="EMBL" id="RCHU02000008">
    <property type="protein sequence ID" value="KAL3583112.1"/>
    <property type="molecule type" value="Genomic_DNA"/>
</dbReference>
<proteinExistence type="predicted"/>
<keyword evidence="2" id="KW-1185">Reference proteome</keyword>
<comment type="caution">
    <text evidence="1">The sequence shown here is derived from an EMBL/GenBank/DDBJ whole genome shotgun (WGS) entry which is preliminary data.</text>
</comment>
<gene>
    <name evidence="1" type="ORF">D5086_017444</name>
</gene>
<evidence type="ECO:0000313" key="1">
    <source>
        <dbReference type="EMBL" id="KAL3583112.1"/>
    </source>
</evidence>
<evidence type="ECO:0000313" key="2">
    <source>
        <dbReference type="Proteomes" id="UP000309997"/>
    </source>
</evidence>
<dbReference type="Proteomes" id="UP000309997">
    <property type="component" value="Unassembled WGS sequence"/>
</dbReference>
<protein>
    <submittedName>
        <fullName evidence="1">Uncharacterized protein</fullName>
    </submittedName>
</protein>